<accession>A0ABQ2JVH7</accession>
<feature type="transmembrane region" description="Helical" evidence="1">
    <location>
        <begin position="36"/>
        <end position="55"/>
    </location>
</feature>
<name>A0ABQ2JVH7_9SPHN</name>
<protein>
    <recommendedName>
        <fullName evidence="4">DUF3325 domain-containing protein</fullName>
    </recommendedName>
</protein>
<proteinExistence type="predicted"/>
<dbReference type="EMBL" id="BMLK01000017">
    <property type="protein sequence ID" value="GGN56435.1"/>
    <property type="molecule type" value="Genomic_DNA"/>
</dbReference>
<feature type="transmembrane region" description="Helical" evidence="1">
    <location>
        <begin position="62"/>
        <end position="83"/>
    </location>
</feature>
<keyword evidence="1" id="KW-0812">Transmembrane</keyword>
<keyword evidence="3" id="KW-1185">Reference proteome</keyword>
<evidence type="ECO:0008006" key="4">
    <source>
        <dbReference type="Google" id="ProtNLM"/>
    </source>
</evidence>
<reference evidence="3" key="1">
    <citation type="journal article" date="2019" name="Int. J. Syst. Evol. Microbiol.">
        <title>The Global Catalogue of Microorganisms (GCM) 10K type strain sequencing project: providing services to taxonomists for standard genome sequencing and annotation.</title>
        <authorList>
            <consortium name="The Broad Institute Genomics Platform"/>
            <consortium name="The Broad Institute Genome Sequencing Center for Infectious Disease"/>
            <person name="Wu L."/>
            <person name="Ma J."/>
        </authorList>
    </citation>
    <scope>NUCLEOTIDE SEQUENCE [LARGE SCALE GENOMIC DNA]</scope>
    <source>
        <strain evidence="3">CGMCC 1.6784</strain>
    </source>
</reference>
<evidence type="ECO:0000313" key="2">
    <source>
        <dbReference type="EMBL" id="GGN56435.1"/>
    </source>
</evidence>
<sequence>MLLAWTGVLMTAAGALAVYLATPHQQITAEPRAPQVWGWAGAGGLVIGLVLLLNWAGPATAVFIVLTVAILVWSTVPLVAAWIRYRGEKN</sequence>
<gene>
    <name evidence="2" type="ORF">GCM10011349_34090</name>
</gene>
<comment type="caution">
    <text evidence="2">The sequence shown here is derived from an EMBL/GenBank/DDBJ whole genome shotgun (WGS) entry which is preliminary data.</text>
</comment>
<organism evidence="2 3">
    <name type="scientific">Novosphingobium indicum</name>
    <dbReference type="NCBI Taxonomy" id="462949"/>
    <lineage>
        <taxon>Bacteria</taxon>
        <taxon>Pseudomonadati</taxon>
        <taxon>Pseudomonadota</taxon>
        <taxon>Alphaproteobacteria</taxon>
        <taxon>Sphingomonadales</taxon>
        <taxon>Sphingomonadaceae</taxon>
        <taxon>Novosphingobium</taxon>
    </lineage>
</organism>
<dbReference type="RefSeq" id="WP_188821465.1">
    <property type="nucleotide sequence ID" value="NZ_BMLK01000017.1"/>
</dbReference>
<evidence type="ECO:0000313" key="3">
    <source>
        <dbReference type="Proteomes" id="UP000605099"/>
    </source>
</evidence>
<keyword evidence="1" id="KW-1133">Transmembrane helix</keyword>
<dbReference type="Proteomes" id="UP000605099">
    <property type="component" value="Unassembled WGS sequence"/>
</dbReference>
<evidence type="ECO:0000256" key="1">
    <source>
        <dbReference type="SAM" id="Phobius"/>
    </source>
</evidence>
<keyword evidence="1" id="KW-0472">Membrane</keyword>